<dbReference type="GO" id="GO:0016301">
    <property type="term" value="F:kinase activity"/>
    <property type="evidence" value="ECO:0007669"/>
    <property type="project" value="UniProtKB-KW"/>
</dbReference>
<proteinExistence type="predicted"/>
<comment type="caution">
    <text evidence="1">The sequence shown here is derived from an EMBL/GenBank/DDBJ whole genome shotgun (WGS) entry which is preliminary data.</text>
</comment>
<evidence type="ECO:0000313" key="1">
    <source>
        <dbReference type="EMBL" id="KAJ8022379.1"/>
    </source>
</evidence>
<organism evidence="1 2">
    <name type="scientific">Holothuria leucospilota</name>
    <name type="common">Black long sea cucumber</name>
    <name type="synonym">Mertensiothuria leucospilota</name>
    <dbReference type="NCBI Taxonomy" id="206669"/>
    <lineage>
        <taxon>Eukaryota</taxon>
        <taxon>Metazoa</taxon>
        <taxon>Echinodermata</taxon>
        <taxon>Eleutherozoa</taxon>
        <taxon>Echinozoa</taxon>
        <taxon>Holothuroidea</taxon>
        <taxon>Aspidochirotacea</taxon>
        <taxon>Aspidochirotida</taxon>
        <taxon>Holothuriidae</taxon>
        <taxon>Holothuria</taxon>
    </lineage>
</organism>
<evidence type="ECO:0000313" key="2">
    <source>
        <dbReference type="Proteomes" id="UP001152320"/>
    </source>
</evidence>
<keyword evidence="1" id="KW-0808">Transferase</keyword>
<accession>A0A9Q0YKQ8</accession>
<dbReference type="OrthoDB" id="10023235at2759"/>
<name>A0A9Q0YKQ8_HOLLE</name>
<dbReference type="EMBL" id="JAIZAY010000020">
    <property type="protein sequence ID" value="KAJ8022379.1"/>
    <property type="molecule type" value="Genomic_DNA"/>
</dbReference>
<reference evidence="1" key="1">
    <citation type="submission" date="2021-10" db="EMBL/GenBank/DDBJ databases">
        <title>Tropical sea cucumber genome reveals ecological adaptation and Cuvierian tubules defense mechanism.</title>
        <authorList>
            <person name="Chen T."/>
        </authorList>
    </citation>
    <scope>NUCLEOTIDE SEQUENCE</scope>
    <source>
        <strain evidence="1">Nanhai2018</strain>
        <tissue evidence="1">Muscle</tissue>
    </source>
</reference>
<protein>
    <submittedName>
        <fullName evidence="1">Serine/threonine-protein kinase 31</fullName>
    </submittedName>
</protein>
<dbReference type="AlphaFoldDB" id="A0A9Q0YKQ8"/>
<sequence>MDFKLALLLGSLRRVRETRNLYPCGDDQKSPLERAIDIIHGGEVTINSERKTFREATPEVAAVDEKLTHLNSCQDAIRNCDKKEDLANLIEDRNVARRQAFQVMKDFMDVCNQLPIEERLNDLKKMINSITSGYQSLVQPAGPSEGSPEEVYDQYKAWLDLKTKKLKSYWKETDESLDTWRGLLAEMEQAFSFSSDSEFEAQNLDSTVQQLLVAMETELVISRQGYEPKVPLNPEILKQRHAELQLESEVLTKTVQAVLHDAREEATFLEQLSSHCKNYQEKIDVLEEWLDNKPNMEELQTLQKKIKVTRSKLRHLLVDLRDGEEDPDLLGDKTVEELRNDIAGFQEQLLGHYTTEDEHLVRCLLHS</sequence>
<gene>
    <name evidence="1" type="ORF">HOLleu_37259</name>
</gene>
<keyword evidence="1" id="KW-0418">Kinase</keyword>
<dbReference type="Proteomes" id="UP001152320">
    <property type="component" value="Chromosome 20"/>
</dbReference>
<keyword evidence="2" id="KW-1185">Reference proteome</keyword>